<accession>A0ABU0HD28</accession>
<dbReference type="PANTHER" id="PTHR37461:SF1">
    <property type="entry name" value="ANTI-SIGMA-K FACTOR RSKA"/>
    <property type="match status" value="1"/>
</dbReference>
<evidence type="ECO:0000256" key="8">
    <source>
        <dbReference type="ARBA" id="ARBA00030803"/>
    </source>
</evidence>
<keyword evidence="5" id="KW-1133">Transmembrane helix</keyword>
<evidence type="ECO:0000313" key="11">
    <source>
        <dbReference type="Proteomes" id="UP001241603"/>
    </source>
</evidence>
<dbReference type="Gene3D" id="1.10.10.1320">
    <property type="entry name" value="Anti-sigma factor, zinc-finger domain"/>
    <property type="match status" value="1"/>
</dbReference>
<dbReference type="EMBL" id="JAUSVO010000007">
    <property type="protein sequence ID" value="MDQ0440223.1"/>
    <property type="molecule type" value="Genomic_DNA"/>
</dbReference>
<evidence type="ECO:0000256" key="4">
    <source>
        <dbReference type="ARBA" id="ARBA00022692"/>
    </source>
</evidence>
<dbReference type="InterPro" id="IPR051474">
    <property type="entry name" value="Anti-sigma-K/W_factor"/>
</dbReference>
<keyword evidence="3" id="KW-1003">Cell membrane</keyword>
<evidence type="ECO:0000256" key="3">
    <source>
        <dbReference type="ARBA" id="ARBA00022475"/>
    </source>
</evidence>
<sequence>MAVDDDIEGLAAEYVLGTLDPSERRDVEARIERDPALAVAVGGWAGRLQPLADLAGEIPPPVSAWKSILARIRDAGEAGRVLVLERTVRRWRLATVGVGIAAAVLAVIVGSDRLVPPPPAPGLSYVAVLNGEAGQPAFVAAVDTGSGTIRLRRIGEAPPPDKSYELWQVPASGPTVSMGVADNLSDLKKLNVSLKDGEKLAISLEPKGGSPTGQATGPIVYVGALLPAE</sequence>
<protein>
    <recommendedName>
        <fullName evidence="8">Regulator of SigK</fullName>
    </recommendedName>
    <alternativeName>
        <fullName evidence="7">Sigma-K anti-sigma factor RskA</fullName>
    </alternativeName>
</protein>
<evidence type="ECO:0000256" key="6">
    <source>
        <dbReference type="ARBA" id="ARBA00023136"/>
    </source>
</evidence>
<evidence type="ECO:0000259" key="9">
    <source>
        <dbReference type="Pfam" id="PF10099"/>
    </source>
</evidence>
<dbReference type="RefSeq" id="WP_266351092.1">
    <property type="nucleotide sequence ID" value="NZ_JAPKNG010000007.1"/>
</dbReference>
<proteinExistence type="predicted"/>
<name>A0ABU0HD28_9HYPH</name>
<evidence type="ECO:0000256" key="1">
    <source>
        <dbReference type="ARBA" id="ARBA00004167"/>
    </source>
</evidence>
<evidence type="ECO:0000256" key="5">
    <source>
        <dbReference type="ARBA" id="ARBA00022989"/>
    </source>
</evidence>
<dbReference type="InterPro" id="IPR018764">
    <property type="entry name" value="RskA_C"/>
</dbReference>
<keyword evidence="4" id="KW-0812">Transmembrane</keyword>
<organism evidence="10 11">
    <name type="scientific">Kaistia dalseonensis</name>
    <dbReference type="NCBI Taxonomy" id="410840"/>
    <lineage>
        <taxon>Bacteria</taxon>
        <taxon>Pseudomonadati</taxon>
        <taxon>Pseudomonadota</taxon>
        <taxon>Alphaproteobacteria</taxon>
        <taxon>Hyphomicrobiales</taxon>
        <taxon>Kaistiaceae</taxon>
        <taxon>Kaistia</taxon>
    </lineage>
</organism>
<dbReference type="Proteomes" id="UP001241603">
    <property type="component" value="Unassembled WGS sequence"/>
</dbReference>
<reference evidence="10 11" key="1">
    <citation type="submission" date="2023-07" db="EMBL/GenBank/DDBJ databases">
        <title>Genomic Encyclopedia of Type Strains, Phase IV (KMG-IV): sequencing the most valuable type-strain genomes for metagenomic binning, comparative biology and taxonomic classification.</title>
        <authorList>
            <person name="Goeker M."/>
        </authorList>
    </citation>
    <scope>NUCLEOTIDE SEQUENCE [LARGE SCALE GENOMIC DNA]</scope>
    <source>
        <strain evidence="10 11">B6-8</strain>
    </source>
</reference>
<dbReference type="Pfam" id="PF10099">
    <property type="entry name" value="RskA_C"/>
    <property type="match status" value="1"/>
</dbReference>
<dbReference type="InterPro" id="IPR041916">
    <property type="entry name" value="Anti_sigma_zinc_sf"/>
</dbReference>
<comment type="subcellular location">
    <subcellularLocation>
        <location evidence="2">Cell membrane</location>
    </subcellularLocation>
    <subcellularLocation>
        <location evidence="1">Membrane</location>
        <topology evidence="1">Single-pass membrane protein</topology>
    </subcellularLocation>
</comment>
<keyword evidence="11" id="KW-1185">Reference proteome</keyword>
<evidence type="ECO:0000313" key="10">
    <source>
        <dbReference type="EMBL" id="MDQ0440223.1"/>
    </source>
</evidence>
<feature type="domain" description="Anti-sigma K factor RskA C-terminal" evidence="9">
    <location>
        <begin position="98"/>
        <end position="219"/>
    </location>
</feature>
<keyword evidence="6" id="KW-0472">Membrane</keyword>
<comment type="caution">
    <text evidence="10">The sequence shown here is derived from an EMBL/GenBank/DDBJ whole genome shotgun (WGS) entry which is preliminary data.</text>
</comment>
<evidence type="ECO:0000256" key="7">
    <source>
        <dbReference type="ARBA" id="ARBA00029829"/>
    </source>
</evidence>
<gene>
    <name evidence="10" type="ORF">QO014_004636</name>
</gene>
<dbReference type="PANTHER" id="PTHR37461">
    <property type="entry name" value="ANTI-SIGMA-K FACTOR RSKA"/>
    <property type="match status" value="1"/>
</dbReference>
<evidence type="ECO:0000256" key="2">
    <source>
        <dbReference type="ARBA" id="ARBA00004236"/>
    </source>
</evidence>